<dbReference type="RefSeq" id="WP_186957241.1">
    <property type="nucleotide sequence ID" value="NZ_JACOFX010000040.1"/>
</dbReference>
<reference evidence="1 2" key="1">
    <citation type="submission" date="2020-08" db="EMBL/GenBank/DDBJ databases">
        <title>Novel species isolated from subtropical streams in China.</title>
        <authorList>
            <person name="Lu H."/>
        </authorList>
    </citation>
    <scope>NUCLEOTIDE SEQUENCE [LARGE SCALE GENOMIC DNA]</scope>
    <source>
        <strain evidence="1 2">NL8W</strain>
    </source>
</reference>
<keyword evidence="2" id="KW-1185">Reference proteome</keyword>
<evidence type="ECO:0000313" key="2">
    <source>
        <dbReference type="Proteomes" id="UP000646911"/>
    </source>
</evidence>
<protein>
    <submittedName>
        <fullName evidence="1">Phage tail assembly protein</fullName>
    </submittedName>
</protein>
<name>A0ABR6ZIK5_9BURK</name>
<sequence length="108" mass="11758">MAINKDEVIVINGNTKTITLDEPLKRGDTEITTITLRKPKAGELRGVSLIDLGNMNVVALQQVLPRITAPILTAQDVASLDPADLMDIGMEVAGFLVKKADRMVFQKE</sequence>
<dbReference type="EMBL" id="JACOFX010000040">
    <property type="protein sequence ID" value="MBC3911535.1"/>
    <property type="molecule type" value="Genomic_DNA"/>
</dbReference>
<gene>
    <name evidence="1" type="ORF">H8L47_28625</name>
</gene>
<proteinExistence type="predicted"/>
<dbReference type="InterPro" id="IPR019289">
    <property type="entry name" value="Phage_tail_E/E"/>
</dbReference>
<evidence type="ECO:0000313" key="1">
    <source>
        <dbReference type="EMBL" id="MBC3911535.1"/>
    </source>
</evidence>
<dbReference type="Proteomes" id="UP000646911">
    <property type="component" value="Unassembled WGS sequence"/>
</dbReference>
<organism evidence="1 2">
    <name type="scientific">Undibacterium umbellatum</name>
    <dbReference type="NCBI Taxonomy" id="2762300"/>
    <lineage>
        <taxon>Bacteria</taxon>
        <taxon>Pseudomonadati</taxon>
        <taxon>Pseudomonadota</taxon>
        <taxon>Betaproteobacteria</taxon>
        <taxon>Burkholderiales</taxon>
        <taxon>Oxalobacteraceae</taxon>
        <taxon>Undibacterium</taxon>
    </lineage>
</organism>
<accession>A0ABR6ZIK5</accession>
<comment type="caution">
    <text evidence="1">The sequence shown here is derived from an EMBL/GenBank/DDBJ whole genome shotgun (WGS) entry which is preliminary data.</text>
</comment>
<dbReference type="Pfam" id="PF10109">
    <property type="entry name" value="Phage_TAC_7"/>
    <property type="match status" value="1"/>
</dbReference>